<dbReference type="NCBIfam" id="TIGR00287">
    <property type="entry name" value="cas1"/>
    <property type="match status" value="1"/>
</dbReference>
<keyword evidence="4 9" id="KW-0378">Hydrolase</keyword>
<dbReference type="EC" id="3.1.-.-" evidence="9"/>
<dbReference type="InterPro" id="IPR019858">
    <property type="entry name" value="CRISPR-assoc_Cas1_HMARI/TNEAP"/>
</dbReference>
<evidence type="ECO:0000256" key="8">
    <source>
        <dbReference type="ARBA" id="ARBA00023211"/>
    </source>
</evidence>
<evidence type="ECO:0000313" key="11">
    <source>
        <dbReference type="Proteomes" id="UP000552038"/>
    </source>
</evidence>
<dbReference type="InterPro" id="IPR002729">
    <property type="entry name" value="CRISPR-assoc_Cas1"/>
</dbReference>
<dbReference type="GO" id="GO:0004520">
    <property type="term" value="F:DNA endonuclease activity"/>
    <property type="evidence" value="ECO:0007669"/>
    <property type="project" value="InterPro"/>
</dbReference>
<comment type="caution">
    <text evidence="10">The sequence shown here is derived from an EMBL/GenBank/DDBJ whole genome shotgun (WGS) entry which is preliminary data.</text>
</comment>
<feature type="binding site" evidence="9">
    <location>
        <position position="227"/>
    </location>
    <ligand>
        <name>Mn(2+)</name>
        <dbReference type="ChEBI" id="CHEBI:29035"/>
    </ligand>
</feature>
<name>A0AAP7DLT2_PAEAL</name>
<evidence type="ECO:0000256" key="9">
    <source>
        <dbReference type="HAMAP-Rule" id="MF_01470"/>
    </source>
</evidence>
<dbReference type="GeneID" id="94489414"/>
<keyword evidence="7 9" id="KW-0238">DNA-binding</keyword>
<dbReference type="Gene3D" id="1.20.120.920">
    <property type="entry name" value="CRISPR-associated endonuclease Cas1, C-terminal domain"/>
    <property type="match status" value="1"/>
</dbReference>
<evidence type="ECO:0000313" key="10">
    <source>
        <dbReference type="EMBL" id="NOJ74091.1"/>
    </source>
</evidence>
<protein>
    <recommendedName>
        <fullName evidence="9">CRISPR-associated endonuclease Cas1</fullName>
        <ecNumber evidence="9">3.1.-.-</ecNumber>
    </recommendedName>
</protein>
<feature type="binding site" evidence="9">
    <location>
        <position position="242"/>
    </location>
    <ligand>
        <name>Mn(2+)</name>
        <dbReference type="ChEBI" id="CHEBI:29035"/>
    </ligand>
</feature>
<evidence type="ECO:0000256" key="7">
    <source>
        <dbReference type="ARBA" id="ARBA00023125"/>
    </source>
</evidence>
<comment type="function">
    <text evidence="9">CRISPR (clustered regularly interspaced short palindromic repeat), is an adaptive immune system that provides protection against mobile genetic elements (viruses, transposable elements and conjugative plasmids). CRISPR clusters contain spacers, sequences complementary to antecedent mobile elements, and target invading nucleic acids. CRISPR clusters are transcribed and processed into CRISPR RNA (crRNA). Acts as a dsDNA endonuclease. Involved in the integration of spacer DNA into the CRISPR cassette.</text>
</comment>
<evidence type="ECO:0000256" key="3">
    <source>
        <dbReference type="ARBA" id="ARBA00022759"/>
    </source>
</evidence>
<evidence type="ECO:0000256" key="6">
    <source>
        <dbReference type="ARBA" id="ARBA00023118"/>
    </source>
</evidence>
<dbReference type="Proteomes" id="UP000552038">
    <property type="component" value="Unassembled WGS sequence"/>
</dbReference>
<dbReference type="NCBIfam" id="TIGR03641">
    <property type="entry name" value="cas1_HMARI"/>
    <property type="match status" value="1"/>
</dbReference>
<dbReference type="GO" id="GO:0046872">
    <property type="term" value="F:metal ion binding"/>
    <property type="evidence" value="ECO:0007669"/>
    <property type="project" value="UniProtKB-UniRule"/>
</dbReference>
<comment type="subunit">
    <text evidence="9">Homodimer, forms a heterotetramer with a Cas2 homodimer.</text>
</comment>
<dbReference type="InterPro" id="IPR042211">
    <property type="entry name" value="CRISPR-assoc_Cas1_N"/>
</dbReference>
<reference evidence="10 11" key="1">
    <citation type="submission" date="2020-05" db="EMBL/GenBank/DDBJ databases">
        <title>Whole genome sequencing and identification of novel metabolites from Paenibacillus alvei strain JR949.</title>
        <authorList>
            <person name="Rajendhran J."/>
            <person name="Sree Pranav P."/>
            <person name="Mahalakshmi B."/>
            <person name="Karthikeyan R."/>
        </authorList>
    </citation>
    <scope>NUCLEOTIDE SEQUENCE [LARGE SCALE GENOMIC DNA]</scope>
    <source>
        <strain evidence="10 11">JR949</strain>
    </source>
</reference>
<dbReference type="RefSeq" id="WP_005546406.1">
    <property type="nucleotide sequence ID" value="NZ_JABFOR010000076.1"/>
</dbReference>
<dbReference type="PANTHER" id="PTHR43219:SF2">
    <property type="entry name" value="CRISPR-ASSOCIATED ENDONUCLEASE CAS1"/>
    <property type="match status" value="1"/>
</dbReference>
<keyword evidence="3 9" id="KW-0255">Endonuclease</keyword>
<accession>A0AAP7DLT2</accession>
<evidence type="ECO:0000256" key="2">
    <source>
        <dbReference type="ARBA" id="ARBA00022723"/>
    </source>
</evidence>
<evidence type="ECO:0000256" key="1">
    <source>
        <dbReference type="ARBA" id="ARBA00022722"/>
    </source>
</evidence>
<evidence type="ECO:0000256" key="5">
    <source>
        <dbReference type="ARBA" id="ARBA00022842"/>
    </source>
</evidence>
<dbReference type="GO" id="GO:0051607">
    <property type="term" value="P:defense response to virus"/>
    <property type="evidence" value="ECO:0007669"/>
    <property type="project" value="UniProtKB-UniRule"/>
</dbReference>
<dbReference type="AlphaFoldDB" id="A0AAP7DLT2"/>
<proteinExistence type="inferred from homology"/>
<keyword evidence="1 9" id="KW-0540">Nuclease</keyword>
<gene>
    <name evidence="10" type="primary">cas1b</name>
    <name evidence="9" type="synonym">cas1</name>
    <name evidence="10" type="ORF">HMI46_26640</name>
</gene>
<dbReference type="InterPro" id="IPR042206">
    <property type="entry name" value="CRISPR-assoc_Cas1_C"/>
</dbReference>
<dbReference type="Gene3D" id="3.100.10.20">
    <property type="entry name" value="CRISPR-associated endonuclease Cas1, N-terminal domain"/>
    <property type="match status" value="1"/>
</dbReference>
<evidence type="ECO:0000256" key="4">
    <source>
        <dbReference type="ARBA" id="ARBA00022801"/>
    </source>
</evidence>
<feature type="binding site" evidence="9">
    <location>
        <position position="162"/>
    </location>
    <ligand>
        <name>Mn(2+)</name>
        <dbReference type="ChEBI" id="CHEBI:29035"/>
    </ligand>
</feature>
<dbReference type="HAMAP" id="MF_01470">
    <property type="entry name" value="Cas1"/>
    <property type="match status" value="1"/>
</dbReference>
<comment type="cofactor">
    <cofactor evidence="9">
        <name>Mg(2+)</name>
        <dbReference type="ChEBI" id="CHEBI:18420"/>
    </cofactor>
    <cofactor evidence="9">
        <name>Mn(2+)</name>
        <dbReference type="ChEBI" id="CHEBI:29035"/>
    </cofactor>
</comment>
<keyword evidence="5 9" id="KW-0460">Magnesium</keyword>
<dbReference type="GO" id="GO:0043571">
    <property type="term" value="P:maintenance of CRISPR repeat elements"/>
    <property type="evidence" value="ECO:0007669"/>
    <property type="project" value="UniProtKB-UniRule"/>
</dbReference>
<keyword evidence="8 9" id="KW-0464">Manganese</keyword>
<comment type="similarity">
    <text evidence="9">Belongs to the CRISPR-associated endonuclease Cas1 family.</text>
</comment>
<keyword evidence="6 9" id="KW-0051">Antiviral defense</keyword>
<dbReference type="Pfam" id="PF01867">
    <property type="entry name" value="Cas_Cas1"/>
    <property type="match status" value="1"/>
</dbReference>
<sequence length="338" mass="39909">MSRNKSASSTRYIRTPGTLGREDNSLTFRNEKGIIHLPIHGIKELYLLNEISLNSKLFSFLSAAGITVHFFDYYGHFRGTFYPKEARVSGKVKLLQAKACLERRMPIAKAFVLAIALNIHEVLYHYYKHGNKEIKPYLDWLKQDVPRLLDKINDISRLLSVEGEIWRRFYDTFKTFLPEEFKMNKRVKRPPDNPLNAMISFGNMILYTKTITQIYHTHLDQSISFLHEPSDRRFSLSLDLSEPFKPLLVYRTIFELVNNRRIQVGKHFEKKYNYCLLNDAGRDVFITALEERMEQVFDHGTLKRKISYLTAIKYDAYKLKKHIVEETPFMPFLLKERR</sequence>
<keyword evidence="2 9" id="KW-0479">Metal-binding</keyword>
<organism evidence="10 11">
    <name type="scientific">Paenibacillus alvei</name>
    <name type="common">Bacillus alvei</name>
    <dbReference type="NCBI Taxonomy" id="44250"/>
    <lineage>
        <taxon>Bacteria</taxon>
        <taxon>Bacillati</taxon>
        <taxon>Bacillota</taxon>
        <taxon>Bacilli</taxon>
        <taxon>Bacillales</taxon>
        <taxon>Paenibacillaceae</taxon>
        <taxon>Paenibacillus</taxon>
    </lineage>
</organism>
<dbReference type="GO" id="GO:0003677">
    <property type="term" value="F:DNA binding"/>
    <property type="evidence" value="ECO:0007669"/>
    <property type="project" value="UniProtKB-KW"/>
</dbReference>
<dbReference type="GO" id="GO:0016787">
    <property type="term" value="F:hydrolase activity"/>
    <property type="evidence" value="ECO:0007669"/>
    <property type="project" value="UniProtKB-KW"/>
</dbReference>
<dbReference type="PANTHER" id="PTHR43219">
    <property type="entry name" value="CRISPR-ASSOCIATED ENDONUCLEASE CAS1"/>
    <property type="match status" value="1"/>
</dbReference>
<dbReference type="EMBL" id="JABFOR010000076">
    <property type="protein sequence ID" value="NOJ74091.1"/>
    <property type="molecule type" value="Genomic_DNA"/>
</dbReference>